<dbReference type="CDD" id="cd08993">
    <property type="entry name" value="GH130"/>
    <property type="match status" value="1"/>
</dbReference>
<protein>
    <submittedName>
        <fullName evidence="4">Glycoside hydrolase family 130 protein</fullName>
    </submittedName>
</protein>
<evidence type="ECO:0000256" key="2">
    <source>
        <dbReference type="ARBA" id="ARBA00022679"/>
    </source>
</evidence>
<evidence type="ECO:0000313" key="5">
    <source>
        <dbReference type="Proteomes" id="UP000671995"/>
    </source>
</evidence>
<dbReference type="Pfam" id="PF04041">
    <property type="entry name" value="Glyco_hydro_130"/>
    <property type="match status" value="1"/>
</dbReference>
<dbReference type="InterPro" id="IPR007184">
    <property type="entry name" value="Mannoside_phosphorylase"/>
</dbReference>
<dbReference type="PIRSF" id="PIRSF016202">
    <property type="entry name" value="PH1107"/>
    <property type="match status" value="1"/>
</dbReference>
<dbReference type="EMBL" id="CP054257">
    <property type="protein sequence ID" value="QTQ11958.1"/>
    <property type="molecule type" value="Genomic_DNA"/>
</dbReference>
<keyword evidence="2" id="KW-0808">Transferase</keyword>
<organism evidence="4 5">
    <name type="scientific">Treponema parvum</name>
    <dbReference type="NCBI Taxonomy" id="138851"/>
    <lineage>
        <taxon>Bacteria</taxon>
        <taxon>Pseudomonadati</taxon>
        <taxon>Spirochaetota</taxon>
        <taxon>Spirochaetia</taxon>
        <taxon>Spirochaetales</taxon>
        <taxon>Treponemataceae</taxon>
        <taxon>Treponema</taxon>
    </lineage>
</organism>
<name>A0A975F077_9SPIR</name>
<evidence type="ECO:0000256" key="1">
    <source>
        <dbReference type="ARBA" id="ARBA00022676"/>
    </source>
</evidence>
<dbReference type="AlphaFoldDB" id="A0A975F077"/>
<dbReference type="InterPro" id="IPR023296">
    <property type="entry name" value="Glyco_hydro_beta-prop_sf"/>
</dbReference>
<keyword evidence="1" id="KW-0328">Glycosyltransferase</keyword>
<dbReference type="PANTHER" id="PTHR34106:SF5">
    <property type="entry name" value="GLYCOSIDASE"/>
    <property type="match status" value="1"/>
</dbReference>
<dbReference type="SUPFAM" id="SSF75005">
    <property type="entry name" value="Arabinanase/levansucrase/invertase"/>
    <property type="match status" value="1"/>
</dbReference>
<comment type="similarity">
    <text evidence="3">Belongs to the glycosyl hydrolase 130 family.</text>
</comment>
<dbReference type="GO" id="GO:0016757">
    <property type="term" value="F:glycosyltransferase activity"/>
    <property type="evidence" value="ECO:0007669"/>
    <property type="project" value="UniProtKB-KW"/>
</dbReference>
<keyword evidence="4" id="KW-0378">Hydrolase</keyword>
<gene>
    <name evidence="4" type="ORF">HRI96_06990</name>
</gene>
<sequence length="339" mass="38654">MPAMTDYHSFSRINRYLNGKPVLDASMVPYEAQLVFNAGVVKFNGEYVMLFRDDYGYIDGPSRFMGGNKFKGTCLGFARSNDGYAWKCDAEPFWSAEKLSDNEIFRIYDPRLTVIEDRLYLCFAADTYHGLRGGIAEISKNLNSVTIISLSLPDNRNMVLFPEKINDKYYRLERPMPVYSHDGKDCFDIWISNSPDLRYWGESSLLLGLESIRYANDKLGPAAPPVKTDKGWLTLFHAVHKDTLRGKNGWEEKWQKCYMAGIMLLDLQNPQKIIGFSKEPLIVPETHWEVDEGFRTNVIFPGGMILEDNDEVKIYYGASDTVECLATAQLEDLISLCTC</sequence>
<dbReference type="Gene3D" id="2.115.10.20">
    <property type="entry name" value="Glycosyl hydrolase domain, family 43"/>
    <property type="match status" value="1"/>
</dbReference>
<dbReference type="RefSeq" id="WP_210116672.1">
    <property type="nucleotide sequence ID" value="NZ_CP054257.1"/>
</dbReference>
<reference evidence="4" key="2">
    <citation type="journal article" date="2021" name="Microbiol. Resour. Announc.">
        <title>Complete Genome Sequences of Three Human Oral Treponema parvum Isolates.</title>
        <authorList>
            <person name="Zeng H."/>
            <person name="Watt R.M."/>
        </authorList>
    </citation>
    <scope>NUCLEOTIDE SEQUENCE</scope>
    <source>
        <strain evidence="4">ATCC 700773</strain>
    </source>
</reference>
<reference evidence="4" key="1">
    <citation type="submission" date="2020-05" db="EMBL/GenBank/DDBJ databases">
        <authorList>
            <person name="Zeng H."/>
            <person name="Chan Y.K."/>
            <person name="Watt R.M."/>
        </authorList>
    </citation>
    <scope>NUCLEOTIDE SEQUENCE</scope>
    <source>
        <strain evidence="4">ATCC 700773</strain>
    </source>
</reference>
<dbReference type="PANTHER" id="PTHR34106">
    <property type="entry name" value="GLYCOSIDASE"/>
    <property type="match status" value="1"/>
</dbReference>
<evidence type="ECO:0000256" key="3">
    <source>
        <dbReference type="ARBA" id="ARBA00024356"/>
    </source>
</evidence>
<evidence type="ECO:0000313" key="4">
    <source>
        <dbReference type="EMBL" id="QTQ11958.1"/>
    </source>
</evidence>
<accession>A0A975F077</accession>
<dbReference type="GO" id="GO:0016787">
    <property type="term" value="F:hydrolase activity"/>
    <property type="evidence" value="ECO:0007669"/>
    <property type="project" value="UniProtKB-KW"/>
</dbReference>
<dbReference type="Proteomes" id="UP000671995">
    <property type="component" value="Chromosome"/>
</dbReference>
<proteinExistence type="inferred from homology"/>